<name>A0AAD6SKS5_9AGAR</name>
<dbReference type="Proteomes" id="UP001218188">
    <property type="component" value="Unassembled WGS sequence"/>
</dbReference>
<dbReference type="EMBL" id="JARJCM010000102">
    <property type="protein sequence ID" value="KAJ7029384.1"/>
    <property type="molecule type" value="Genomic_DNA"/>
</dbReference>
<evidence type="ECO:0000313" key="2">
    <source>
        <dbReference type="Proteomes" id="UP001218188"/>
    </source>
</evidence>
<dbReference type="AlphaFoldDB" id="A0AAD6SKS5"/>
<keyword evidence="2" id="KW-1185">Reference proteome</keyword>
<comment type="caution">
    <text evidence="1">The sequence shown here is derived from an EMBL/GenBank/DDBJ whole genome shotgun (WGS) entry which is preliminary data.</text>
</comment>
<protein>
    <submittedName>
        <fullName evidence="1">Uncharacterized protein</fullName>
    </submittedName>
</protein>
<accession>A0AAD6SKS5</accession>
<reference evidence="1" key="1">
    <citation type="submission" date="2023-03" db="EMBL/GenBank/DDBJ databases">
        <title>Massive genome expansion in bonnet fungi (Mycena s.s.) driven by repeated elements and novel gene families across ecological guilds.</title>
        <authorList>
            <consortium name="Lawrence Berkeley National Laboratory"/>
            <person name="Harder C.B."/>
            <person name="Miyauchi S."/>
            <person name="Viragh M."/>
            <person name="Kuo A."/>
            <person name="Thoen E."/>
            <person name="Andreopoulos B."/>
            <person name="Lu D."/>
            <person name="Skrede I."/>
            <person name="Drula E."/>
            <person name="Henrissat B."/>
            <person name="Morin E."/>
            <person name="Kohler A."/>
            <person name="Barry K."/>
            <person name="LaButti K."/>
            <person name="Morin E."/>
            <person name="Salamov A."/>
            <person name="Lipzen A."/>
            <person name="Mereny Z."/>
            <person name="Hegedus B."/>
            <person name="Baldrian P."/>
            <person name="Stursova M."/>
            <person name="Weitz H."/>
            <person name="Taylor A."/>
            <person name="Grigoriev I.V."/>
            <person name="Nagy L.G."/>
            <person name="Martin F."/>
            <person name="Kauserud H."/>
        </authorList>
    </citation>
    <scope>NUCLEOTIDE SEQUENCE</scope>
    <source>
        <strain evidence="1">CBHHK200</strain>
    </source>
</reference>
<gene>
    <name evidence="1" type="ORF">C8F04DRAFT_1265039</name>
</gene>
<organism evidence="1 2">
    <name type="scientific">Mycena alexandri</name>
    <dbReference type="NCBI Taxonomy" id="1745969"/>
    <lineage>
        <taxon>Eukaryota</taxon>
        <taxon>Fungi</taxon>
        <taxon>Dikarya</taxon>
        <taxon>Basidiomycota</taxon>
        <taxon>Agaricomycotina</taxon>
        <taxon>Agaricomycetes</taxon>
        <taxon>Agaricomycetidae</taxon>
        <taxon>Agaricales</taxon>
        <taxon>Marasmiineae</taxon>
        <taxon>Mycenaceae</taxon>
        <taxon>Mycena</taxon>
    </lineage>
</organism>
<sequence>MFSAYFEAFRLVLPRLGYGWLGSACDGFHSHHRFSRAKPSINGWFSQLSAWVRLSHGFSWLSDTFCLPVFPTSLPLRCAISRTTEHASSSPEVVDSLGCRAADPFDARLGDSPTQRKIIADAAEGAEMHVSFPFSFVDVLGRFERGKRRGGGPPPHSCTHVPPNSSAEKIFIAAMLHNDGPVIPYTSDLWVLCFAVYFYRHQATLLRTHHILTQDTSIPRPPTMLTAPLRINILAASTRNLANELLVERGGCDRLLFSNDVFVEAEAIKVGHSVSLTKRLVTRASFATAHMRSTLLTALIATSAAPDAPLMIIQITAPTAA</sequence>
<evidence type="ECO:0000313" key="1">
    <source>
        <dbReference type="EMBL" id="KAJ7029384.1"/>
    </source>
</evidence>
<proteinExistence type="predicted"/>